<reference evidence="2 3" key="1">
    <citation type="submission" date="2023-03" db="EMBL/GenBank/DDBJ databases">
        <title>WGS of Gossypium arboreum.</title>
        <authorList>
            <person name="Yu D."/>
        </authorList>
    </citation>
    <scope>NUCLEOTIDE SEQUENCE [LARGE SCALE GENOMIC DNA]</scope>
    <source>
        <tissue evidence="2">Leaf</tissue>
    </source>
</reference>
<name>A0ABR0QN03_GOSAR</name>
<proteinExistence type="predicted"/>
<organism evidence="2 3">
    <name type="scientific">Gossypium arboreum</name>
    <name type="common">Tree cotton</name>
    <name type="synonym">Gossypium nanking</name>
    <dbReference type="NCBI Taxonomy" id="29729"/>
    <lineage>
        <taxon>Eukaryota</taxon>
        <taxon>Viridiplantae</taxon>
        <taxon>Streptophyta</taxon>
        <taxon>Embryophyta</taxon>
        <taxon>Tracheophyta</taxon>
        <taxon>Spermatophyta</taxon>
        <taxon>Magnoliopsida</taxon>
        <taxon>eudicotyledons</taxon>
        <taxon>Gunneridae</taxon>
        <taxon>Pentapetalae</taxon>
        <taxon>rosids</taxon>
        <taxon>malvids</taxon>
        <taxon>Malvales</taxon>
        <taxon>Malvaceae</taxon>
        <taxon>Malvoideae</taxon>
        <taxon>Gossypium</taxon>
    </lineage>
</organism>
<evidence type="ECO:0000313" key="3">
    <source>
        <dbReference type="Proteomes" id="UP001358586"/>
    </source>
</evidence>
<protein>
    <submittedName>
        <fullName evidence="2">Uncharacterized protein</fullName>
    </submittedName>
</protein>
<dbReference type="Proteomes" id="UP001358586">
    <property type="component" value="Chromosome 3"/>
</dbReference>
<dbReference type="EMBL" id="JARKNE010000003">
    <property type="protein sequence ID" value="KAK5840333.1"/>
    <property type="molecule type" value="Genomic_DNA"/>
</dbReference>
<comment type="caution">
    <text evidence="2">The sequence shown here is derived from an EMBL/GenBank/DDBJ whole genome shotgun (WGS) entry which is preliminary data.</text>
</comment>
<evidence type="ECO:0000313" key="2">
    <source>
        <dbReference type="EMBL" id="KAK5840333.1"/>
    </source>
</evidence>
<evidence type="ECO:0000256" key="1">
    <source>
        <dbReference type="SAM" id="MobiDB-lite"/>
    </source>
</evidence>
<feature type="region of interest" description="Disordered" evidence="1">
    <location>
        <begin position="1"/>
        <end position="27"/>
    </location>
</feature>
<keyword evidence="3" id="KW-1185">Reference proteome</keyword>
<sequence length="113" mass="13079">MDISLENDKLSKSRSADDRETKKVQFKEGDGEDHANMVVDLDSLPKVSWKQMLMGKGVQFMRKGLDLLQLISLKIWNFFQGDVKKSIVNGISAIEFSDRIQQLLFKDMEQQLW</sequence>
<accession>A0ABR0QN03</accession>
<gene>
    <name evidence="2" type="ORF">PVK06_009227</name>
</gene>